<dbReference type="Proteomes" id="UP000460950">
    <property type="component" value="Unassembled WGS sequence"/>
</dbReference>
<sequence>MENFNKLIPIDGENGEKRTISSLQIAEITGKAYCGVLKVIRKMDIMRVKITMKNIFSLFVCLKKCCNFAVRQFYYHIRIGDFLCPILKYCLKYKQRFLRTYSPQSRYGTVASWRNSLLSLFINF</sequence>
<dbReference type="EMBL" id="VULU01000007">
    <property type="protein sequence ID" value="MSS47774.1"/>
    <property type="molecule type" value="Genomic_DNA"/>
</dbReference>
<dbReference type="AlphaFoldDB" id="A0A7K0JCQ3"/>
<dbReference type="RefSeq" id="WP_154577241.1">
    <property type="nucleotide sequence ID" value="NZ_VULU01000007.1"/>
</dbReference>
<gene>
    <name evidence="1" type="ORF">FYJ30_05445</name>
</gene>
<name>A0A7K0JCQ3_PHOVU</name>
<comment type="caution">
    <text evidence="1">The sequence shown here is derived from an EMBL/GenBank/DDBJ whole genome shotgun (WGS) entry which is preliminary data.</text>
</comment>
<protein>
    <submittedName>
        <fullName evidence="1">Uncharacterized protein</fullName>
    </submittedName>
</protein>
<organism evidence="1 2">
    <name type="scientific">Phocaeicola vulgatus</name>
    <name type="common">Bacteroides vulgatus</name>
    <dbReference type="NCBI Taxonomy" id="821"/>
    <lineage>
        <taxon>Bacteria</taxon>
        <taxon>Pseudomonadati</taxon>
        <taxon>Bacteroidota</taxon>
        <taxon>Bacteroidia</taxon>
        <taxon>Bacteroidales</taxon>
        <taxon>Bacteroidaceae</taxon>
        <taxon>Phocaeicola</taxon>
    </lineage>
</organism>
<evidence type="ECO:0000313" key="2">
    <source>
        <dbReference type="Proteomes" id="UP000460950"/>
    </source>
</evidence>
<accession>A0A7K0JCQ3</accession>
<evidence type="ECO:0000313" key="1">
    <source>
        <dbReference type="EMBL" id="MSS47774.1"/>
    </source>
</evidence>
<proteinExistence type="predicted"/>
<reference evidence="1 2" key="1">
    <citation type="submission" date="2019-09" db="EMBL/GenBank/DDBJ databases">
        <title>In-depth cultivation of the pig gut microbiome towards novel bacterial diversity and tailored functional studies.</title>
        <authorList>
            <person name="Wylensek D."/>
            <person name="Hitch T.C.A."/>
            <person name="Clavel T."/>
        </authorList>
    </citation>
    <scope>NUCLEOTIDE SEQUENCE [LARGE SCALE GENOMIC DNA]</scope>
    <source>
        <strain evidence="1 2">WCA-389-WT-3C</strain>
    </source>
</reference>